<reference evidence="3" key="1">
    <citation type="journal article" date="2011" name="MBio">
        <title>Novel metabolic attributes of the genus Cyanothece, comprising a group of unicellular nitrogen-fixing Cyanobacteria.</title>
        <authorList>
            <person name="Bandyopadhyay A."/>
            <person name="Elvitigala T."/>
            <person name="Welsh E."/>
            <person name="Stockel J."/>
            <person name="Liberton M."/>
            <person name="Min H."/>
            <person name="Sherman L.A."/>
            <person name="Pakrasi H.B."/>
        </authorList>
    </citation>
    <scope>NUCLEOTIDE SEQUENCE [LARGE SCALE GENOMIC DNA]</scope>
    <source>
        <strain evidence="3">PCC 8801</strain>
    </source>
</reference>
<evidence type="ECO:0000313" key="3">
    <source>
        <dbReference type="Proteomes" id="UP000008204"/>
    </source>
</evidence>
<dbReference type="KEGG" id="cyp:PCC8801_1900"/>
<feature type="coiled-coil region" evidence="1">
    <location>
        <begin position="29"/>
        <end position="56"/>
    </location>
</feature>
<evidence type="ECO:0000256" key="1">
    <source>
        <dbReference type="SAM" id="Coils"/>
    </source>
</evidence>
<protein>
    <recommendedName>
        <fullName evidence="4">DUF29 domain-containing protein</fullName>
    </recommendedName>
</protein>
<dbReference type="Proteomes" id="UP000008204">
    <property type="component" value="Chromosome"/>
</dbReference>
<dbReference type="OrthoDB" id="5769308at2"/>
<sequence length="149" mass="18126">MSVKTDLENLYITDEDQWLEETIKLLKSRRFSELDLKNLIEALEDLGNEKKRAVESLLEHIIRHLLLCQYWTEQYERNAGHWESEIVGFRTQLKRRLTTNLRNHLERELPIIYQDALLFVQRKTRLKVNFPQQCPYRLEQLLDNSWFPR</sequence>
<dbReference type="Pfam" id="PF01724">
    <property type="entry name" value="DUF29"/>
    <property type="match status" value="1"/>
</dbReference>
<evidence type="ECO:0000313" key="2">
    <source>
        <dbReference type="EMBL" id="ACK65938.1"/>
    </source>
</evidence>
<organism evidence="2 3">
    <name type="scientific">Rippkaea orientalis (strain PCC 8801 / RF-1)</name>
    <name type="common">Cyanothece sp. (strain PCC 8801)</name>
    <dbReference type="NCBI Taxonomy" id="41431"/>
    <lineage>
        <taxon>Bacteria</taxon>
        <taxon>Bacillati</taxon>
        <taxon>Cyanobacteriota</taxon>
        <taxon>Cyanophyceae</taxon>
        <taxon>Oscillatoriophycideae</taxon>
        <taxon>Chroococcales</taxon>
        <taxon>Aphanothecaceae</taxon>
        <taxon>Rippkaea</taxon>
        <taxon>Rippkaea orientalis</taxon>
    </lineage>
</organism>
<gene>
    <name evidence="2" type="ordered locus">PCC8801_1900</name>
</gene>
<dbReference type="PANTHER" id="PTHR34235">
    <property type="entry name" value="SLR1203 PROTEIN-RELATED"/>
    <property type="match status" value="1"/>
</dbReference>
<dbReference type="RefSeq" id="WP_012595210.1">
    <property type="nucleotide sequence ID" value="NC_011726.1"/>
</dbReference>
<dbReference type="Gene3D" id="1.20.1220.20">
    <property type="entry name" value="Uncharcterised protein PF01724"/>
    <property type="match status" value="1"/>
</dbReference>
<keyword evidence="3" id="KW-1185">Reference proteome</keyword>
<dbReference type="InterPro" id="IPR002636">
    <property type="entry name" value="DUF29"/>
</dbReference>
<proteinExistence type="predicted"/>
<dbReference type="PANTHER" id="PTHR34235:SF3">
    <property type="entry name" value="SLR1203 PROTEIN"/>
    <property type="match status" value="1"/>
</dbReference>
<dbReference type="STRING" id="41431.PCC8801_1900"/>
<dbReference type="eggNOG" id="COG2442">
    <property type="taxonomic scope" value="Bacteria"/>
</dbReference>
<keyword evidence="1" id="KW-0175">Coiled coil</keyword>
<dbReference type="HOGENOM" id="CLU_116670_1_0_3"/>
<dbReference type="EMBL" id="CP001287">
    <property type="protein sequence ID" value="ACK65938.1"/>
    <property type="molecule type" value="Genomic_DNA"/>
</dbReference>
<dbReference type="AlphaFoldDB" id="B7JXX4"/>
<accession>B7JXX4</accession>
<name>B7JXX4_RIPO1</name>
<evidence type="ECO:0008006" key="4">
    <source>
        <dbReference type="Google" id="ProtNLM"/>
    </source>
</evidence>